<gene>
    <name evidence="1" type="ORF">NECAME_13179</name>
</gene>
<keyword evidence="2" id="KW-1185">Reference proteome</keyword>
<reference evidence="2" key="1">
    <citation type="journal article" date="2014" name="Nat. Genet.">
        <title>Genome of the human hookworm Necator americanus.</title>
        <authorList>
            <person name="Tang Y.T."/>
            <person name="Gao X."/>
            <person name="Rosa B.A."/>
            <person name="Abubucker S."/>
            <person name="Hallsworth-Pepin K."/>
            <person name="Martin J."/>
            <person name="Tyagi R."/>
            <person name="Heizer E."/>
            <person name="Zhang X."/>
            <person name="Bhonagiri-Palsikar V."/>
            <person name="Minx P."/>
            <person name="Warren W.C."/>
            <person name="Wang Q."/>
            <person name="Zhan B."/>
            <person name="Hotez P.J."/>
            <person name="Sternberg P.W."/>
            <person name="Dougall A."/>
            <person name="Gaze S.T."/>
            <person name="Mulvenna J."/>
            <person name="Sotillo J."/>
            <person name="Ranganathan S."/>
            <person name="Rabelo E.M."/>
            <person name="Wilson R.K."/>
            <person name="Felgner P.L."/>
            <person name="Bethony J."/>
            <person name="Hawdon J.M."/>
            <person name="Gasser R.B."/>
            <person name="Loukas A."/>
            <person name="Mitreva M."/>
        </authorList>
    </citation>
    <scope>NUCLEOTIDE SEQUENCE [LARGE SCALE GENOMIC DNA]</scope>
</reference>
<feature type="non-terminal residue" evidence="1">
    <location>
        <position position="30"/>
    </location>
</feature>
<evidence type="ECO:0000313" key="1">
    <source>
        <dbReference type="EMBL" id="ETN74141.1"/>
    </source>
</evidence>
<evidence type="ECO:0000313" key="2">
    <source>
        <dbReference type="Proteomes" id="UP000053676"/>
    </source>
</evidence>
<sequence>MGFVKYSFSVMQNIIFCARKYSRILHKPPQ</sequence>
<dbReference type="EMBL" id="KI660385">
    <property type="protein sequence ID" value="ETN74141.1"/>
    <property type="molecule type" value="Genomic_DNA"/>
</dbReference>
<organism evidence="1 2">
    <name type="scientific">Necator americanus</name>
    <name type="common">Human hookworm</name>
    <dbReference type="NCBI Taxonomy" id="51031"/>
    <lineage>
        <taxon>Eukaryota</taxon>
        <taxon>Metazoa</taxon>
        <taxon>Ecdysozoa</taxon>
        <taxon>Nematoda</taxon>
        <taxon>Chromadorea</taxon>
        <taxon>Rhabditida</taxon>
        <taxon>Rhabditina</taxon>
        <taxon>Rhabditomorpha</taxon>
        <taxon>Strongyloidea</taxon>
        <taxon>Ancylostomatidae</taxon>
        <taxon>Bunostominae</taxon>
        <taxon>Necator</taxon>
    </lineage>
</organism>
<protein>
    <submittedName>
        <fullName evidence="1">Uncharacterized protein</fullName>
    </submittedName>
</protein>
<accession>W2SYV9</accession>
<proteinExistence type="predicted"/>
<dbReference type="Proteomes" id="UP000053676">
    <property type="component" value="Unassembled WGS sequence"/>
</dbReference>
<dbReference type="KEGG" id="nai:NECAME_13179"/>
<name>W2SYV9_NECAM</name>
<dbReference type="AlphaFoldDB" id="W2SYV9"/>